<dbReference type="GO" id="GO:0046914">
    <property type="term" value="F:transition metal ion binding"/>
    <property type="evidence" value="ECO:0007669"/>
    <property type="project" value="InterPro"/>
</dbReference>
<dbReference type="NCBIfam" id="TIGR03122">
    <property type="entry name" value="one_C_dehyd_C"/>
    <property type="match status" value="1"/>
</dbReference>
<proteinExistence type="predicted"/>
<dbReference type="GO" id="GO:0015948">
    <property type="term" value="P:methanogenesis"/>
    <property type="evidence" value="ECO:0007669"/>
    <property type="project" value="InterPro"/>
</dbReference>
<protein>
    <submittedName>
        <fullName evidence="1">Formylmethanofuran dehydrogenase subunit C</fullName>
    </submittedName>
</protein>
<gene>
    <name evidence="1" type="ORF">ENQ76_10645</name>
</gene>
<dbReference type="SUPFAM" id="SSF69336">
    <property type="entry name" value="Alpha subunit of glutamate synthase, C-terminal domain"/>
    <property type="match status" value="1"/>
</dbReference>
<dbReference type="PANTHER" id="PTHR39673:SF5">
    <property type="entry name" value="TUNGSTEN-CONTAINING FORMYLMETHANOFURAN DEHYDROGENASE 2 SUBUNIT C"/>
    <property type="match status" value="1"/>
</dbReference>
<reference evidence="1" key="1">
    <citation type="journal article" date="2020" name="mSystems">
        <title>Genome- and Community-Level Interaction Insights into Carbon Utilization and Element Cycling Functions of Hydrothermarchaeota in Hydrothermal Sediment.</title>
        <authorList>
            <person name="Zhou Z."/>
            <person name="Liu Y."/>
            <person name="Xu W."/>
            <person name="Pan J."/>
            <person name="Luo Z.H."/>
            <person name="Li M."/>
        </authorList>
    </citation>
    <scope>NUCLEOTIDE SEQUENCE [LARGE SCALE GENOMIC DNA]</scope>
    <source>
        <strain evidence="1">SpSt-339</strain>
    </source>
</reference>
<sequence>MIKWSSSIQLAATPESSRHWLYSRRTRKVPWNCPRVLPRVVCGSSLSLPYNDIRKPASMALRLTYHGETSVPVEIEGLTPDWARDKSVAEIERFEIFHGNRKIPLAEMFAVSGDPADLRWDFEGNLAGVHWIGAHMTAGRIVIHGPAGRHVGSQMRGGEIVVEGPVDGWVGAEMHGGLIHVHGNAGHLVGAAYRGSAKGMTGGTILIDGNAGNEIGHTMRRGLVAIGGQAGDMLGFNLIAGTVLVFGECGIRPGAGMRRGTLGLFGPNPPPMLPSFRFGSTCQSPIVPILLRELRSQGMTFDDALFAAEFDLYHGDQVSVGRGEVLIRHRED</sequence>
<dbReference type="CDD" id="cd00980">
    <property type="entry name" value="FwdC/FmdC"/>
    <property type="match status" value="1"/>
</dbReference>
<dbReference type="InterPro" id="IPR017550">
    <property type="entry name" value="Formylmethanofuran_DH_suC"/>
</dbReference>
<dbReference type="PANTHER" id="PTHR39673">
    <property type="entry name" value="TUNGSTEN FORMYLMETHANOFURAN DEHYDROGENASE, SUBUNIT C (FWDC)"/>
    <property type="match status" value="1"/>
</dbReference>
<dbReference type="Gene3D" id="2.160.20.60">
    <property type="entry name" value="Glutamate synthase, alpha subunit, C-terminal domain"/>
    <property type="match status" value="2"/>
</dbReference>
<evidence type="ECO:0000313" key="1">
    <source>
        <dbReference type="EMBL" id="HEN15910.1"/>
    </source>
</evidence>
<accession>A0A7C2NXH3</accession>
<name>A0A7C2NXH3_9PLAN</name>
<organism evidence="1">
    <name type="scientific">Schlesneria paludicola</name>
    <dbReference type="NCBI Taxonomy" id="360056"/>
    <lineage>
        <taxon>Bacteria</taxon>
        <taxon>Pseudomonadati</taxon>
        <taxon>Planctomycetota</taxon>
        <taxon>Planctomycetia</taxon>
        <taxon>Planctomycetales</taxon>
        <taxon>Planctomycetaceae</taxon>
        <taxon>Schlesneria</taxon>
    </lineage>
</organism>
<comment type="caution">
    <text evidence="1">The sequence shown here is derived from an EMBL/GenBank/DDBJ whole genome shotgun (WGS) entry which is preliminary data.</text>
</comment>
<dbReference type="GO" id="GO:0018493">
    <property type="term" value="F:formylmethanofuran dehydrogenase activity"/>
    <property type="evidence" value="ECO:0007669"/>
    <property type="project" value="InterPro"/>
</dbReference>
<dbReference type="EMBL" id="DSOK01000299">
    <property type="protein sequence ID" value="HEN15910.1"/>
    <property type="molecule type" value="Genomic_DNA"/>
</dbReference>
<dbReference type="InterPro" id="IPR036485">
    <property type="entry name" value="Glu_synth_asu_C_sf"/>
</dbReference>
<dbReference type="AlphaFoldDB" id="A0A7C2NXH3"/>